<feature type="binding site" evidence="4">
    <location>
        <position position="26"/>
    </location>
    <ligand>
        <name>S-adenosyl-L-methionine</name>
        <dbReference type="ChEBI" id="CHEBI:59789"/>
    </ligand>
</feature>
<accession>A0ABP9F5V2</accession>
<comment type="caution">
    <text evidence="4">Lacks conserved residue(s) required for the propagation of feature annotation.</text>
</comment>
<dbReference type="HAMAP" id="MF_02057">
    <property type="entry name" value="tRNA_methyltr_CmoM"/>
    <property type="match status" value="1"/>
</dbReference>
<comment type="similarity">
    <text evidence="4">Belongs to the class I-like SAM-binding methyltransferase superfamily. CmoM family.</text>
</comment>
<keyword evidence="7" id="KW-1185">Reference proteome</keyword>
<evidence type="ECO:0000259" key="5">
    <source>
        <dbReference type="Pfam" id="PF08241"/>
    </source>
</evidence>
<name>A0ABP9F5V2_9GAMM</name>
<dbReference type="PANTHER" id="PTHR43464">
    <property type="entry name" value="METHYLTRANSFERASE"/>
    <property type="match status" value="1"/>
</dbReference>
<dbReference type="Pfam" id="PF08241">
    <property type="entry name" value="Methyltransf_11"/>
    <property type="match status" value="1"/>
</dbReference>
<sequence length="258" mass="28936">MKDTSFDGRAAKFANNIYGTSKGKVREAVLWHQLETRLLPALPAGCRILDAGGGQGQMAMRIALAGHPVVLTDLSDEMLAMAAQRAGEQGVSDRFRFLQGPIQDLMSHQLGQFEAVLCHAVLEWCVDPKAVVAVLAQHIKPGGYLSLAFFNYQGAEMHNLVAGNFDNLGEAMTAKKTRRVRMVPQNPQRNEDVIRWLNELGLTVEHQCGVRCIHDYLRDKSQQQTDLARLIELELEYCDKPLYREIGRYTHLLVRKPV</sequence>
<dbReference type="EC" id="2.1.1.-" evidence="4"/>
<reference evidence="7" key="1">
    <citation type="journal article" date="2019" name="Int. J. Syst. Evol. Microbiol.">
        <title>The Global Catalogue of Microorganisms (GCM) 10K type strain sequencing project: providing services to taxonomists for standard genome sequencing and annotation.</title>
        <authorList>
            <consortium name="The Broad Institute Genomics Platform"/>
            <consortium name="The Broad Institute Genome Sequencing Center for Infectious Disease"/>
            <person name="Wu L."/>
            <person name="Ma J."/>
        </authorList>
    </citation>
    <scope>NUCLEOTIDE SEQUENCE [LARGE SCALE GENOMIC DNA]</scope>
    <source>
        <strain evidence="7">JCM 18401</strain>
    </source>
</reference>
<gene>
    <name evidence="4 6" type="primary">cmoM</name>
    <name evidence="6" type="ORF">GCM10023333_28300</name>
</gene>
<dbReference type="InterPro" id="IPR029063">
    <property type="entry name" value="SAM-dependent_MTases_sf"/>
</dbReference>
<proteinExistence type="inferred from homology"/>
<dbReference type="Gene3D" id="3.40.50.150">
    <property type="entry name" value="Vaccinia Virus protein VP39"/>
    <property type="match status" value="1"/>
</dbReference>
<dbReference type="CDD" id="cd02440">
    <property type="entry name" value="AdoMet_MTases"/>
    <property type="match status" value="1"/>
</dbReference>
<feature type="domain" description="Methyltransferase type 11" evidence="5">
    <location>
        <begin position="49"/>
        <end position="146"/>
    </location>
</feature>
<dbReference type="GO" id="GO:0032259">
    <property type="term" value="P:methylation"/>
    <property type="evidence" value="ECO:0007669"/>
    <property type="project" value="UniProtKB-KW"/>
</dbReference>
<dbReference type="InterPro" id="IPR033664">
    <property type="entry name" value="Cmo5U_methylTrfase"/>
</dbReference>
<evidence type="ECO:0000313" key="6">
    <source>
        <dbReference type="EMBL" id="GAA4893441.1"/>
    </source>
</evidence>
<dbReference type="SUPFAM" id="SSF53335">
    <property type="entry name" value="S-adenosyl-L-methionine-dependent methyltransferases"/>
    <property type="match status" value="1"/>
</dbReference>
<keyword evidence="3 4" id="KW-0949">S-adenosyl-L-methionine</keyword>
<dbReference type="GO" id="GO:0008168">
    <property type="term" value="F:methyltransferase activity"/>
    <property type="evidence" value="ECO:0007669"/>
    <property type="project" value="UniProtKB-KW"/>
</dbReference>
<comment type="catalytic activity">
    <reaction evidence="4">
        <text>5-carboxymethoxyuridine(34) in tRNA + S-adenosyl-L-methionine = 5-methoxycarbonylmethoxyuridine(34) in tRNA + S-adenosyl-L-homocysteine</text>
        <dbReference type="Rhea" id="RHEA:54080"/>
        <dbReference type="Rhea" id="RHEA-COMP:13383"/>
        <dbReference type="Rhea" id="RHEA-COMP:13781"/>
        <dbReference type="ChEBI" id="CHEBI:57856"/>
        <dbReference type="ChEBI" id="CHEBI:59789"/>
        <dbReference type="ChEBI" id="CHEBI:136879"/>
        <dbReference type="ChEBI" id="CHEBI:138053"/>
    </reaction>
</comment>
<organism evidence="6 7">
    <name type="scientific">Ferrimonas pelagia</name>
    <dbReference type="NCBI Taxonomy" id="1177826"/>
    <lineage>
        <taxon>Bacteria</taxon>
        <taxon>Pseudomonadati</taxon>
        <taxon>Pseudomonadota</taxon>
        <taxon>Gammaproteobacteria</taxon>
        <taxon>Alteromonadales</taxon>
        <taxon>Ferrimonadaceae</taxon>
        <taxon>Ferrimonas</taxon>
    </lineage>
</organism>
<feature type="binding site" evidence="4">
    <location>
        <position position="73"/>
    </location>
    <ligand>
        <name>S-adenosyl-L-methionine</name>
        <dbReference type="ChEBI" id="CHEBI:59789"/>
    </ligand>
</feature>
<keyword evidence="1 4" id="KW-0489">Methyltransferase</keyword>
<dbReference type="Proteomes" id="UP001499988">
    <property type="component" value="Unassembled WGS sequence"/>
</dbReference>
<comment type="caution">
    <text evidence="6">The sequence shown here is derived from an EMBL/GenBank/DDBJ whole genome shotgun (WGS) entry which is preliminary data.</text>
</comment>
<protein>
    <recommendedName>
        <fullName evidence="4">tRNA 5-carboxymethoxyuridine methyltransferase</fullName>
        <ecNumber evidence="4">2.1.1.-</ecNumber>
    </recommendedName>
    <alternativeName>
        <fullName evidence="4">cmo5U methyltransferase</fullName>
    </alternativeName>
</protein>
<evidence type="ECO:0000256" key="4">
    <source>
        <dbReference type="HAMAP-Rule" id="MF_02057"/>
    </source>
</evidence>
<dbReference type="EMBL" id="BAABJZ010000091">
    <property type="protein sequence ID" value="GAA4893441.1"/>
    <property type="molecule type" value="Genomic_DNA"/>
</dbReference>
<dbReference type="InterPro" id="IPR013216">
    <property type="entry name" value="Methyltransf_11"/>
</dbReference>
<comment type="function">
    <text evidence="4">Catalyzes the methylation of 5-carboxymethoxyuridine (cmo5U) to form 5-methoxycarbonylmethoxyuridine (mcmo5U) at position 34 in tRNAs.</text>
</comment>
<feature type="binding site" evidence="4">
    <location>
        <begin position="52"/>
        <end position="53"/>
    </location>
    <ligand>
        <name>S-adenosyl-L-methionine</name>
        <dbReference type="ChEBI" id="CHEBI:59789"/>
    </ligand>
</feature>
<dbReference type="RefSeq" id="WP_345336076.1">
    <property type="nucleotide sequence ID" value="NZ_BAABJZ010000091.1"/>
</dbReference>
<evidence type="ECO:0000256" key="3">
    <source>
        <dbReference type="ARBA" id="ARBA00022691"/>
    </source>
</evidence>
<evidence type="ECO:0000256" key="1">
    <source>
        <dbReference type="ARBA" id="ARBA00022603"/>
    </source>
</evidence>
<keyword evidence="4" id="KW-0819">tRNA processing</keyword>
<dbReference type="PANTHER" id="PTHR43464:SF19">
    <property type="entry name" value="UBIQUINONE BIOSYNTHESIS O-METHYLTRANSFERASE, MITOCHONDRIAL"/>
    <property type="match status" value="1"/>
</dbReference>
<evidence type="ECO:0000256" key="2">
    <source>
        <dbReference type="ARBA" id="ARBA00022679"/>
    </source>
</evidence>
<feature type="binding site" evidence="4">
    <location>
        <position position="119"/>
    </location>
    <ligand>
        <name>S-adenosyl-L-methionine</name>
        <dbReference type="ChEBI" id="CHEBI:59789"/>
    </ligand>
</feature>
<evidence type="ECO:0000313" key="7">
    <source>
        <dbReference type="Proteomes" id="UP001499988"/>
    </source>
</evidence>
<keyword evidence="2 4" id="KW-0808">Transferase</keyword>